<dbReference type="InterPro" id="IPR029012">
    <property type="entry name" value="Helix_hairpin_bin_sf"/>
</dbReference>
<dbReference type="GO" id="GO:0043162">
    <property type="term" value="P:ubiquitin-dependent protein catabolic process via the multivesicular body sorting pathway"/>
    <property type="evidence" value="ECO:0007669"/>
    <property type="project" value="TreeGrafter"/>
</dbReference>
<dbReference type="SUPFAM" id="SSF140111">
    <property type="entry name" value="Endosomal sorting complex assembly domain"/>
    <property type="match status" value="1"/>
</dbReference>
<comment type="caution">
    <text evidence="8">The sequence shown here is derived from an EMBL/GenBank/DDBJ whole genome shotgun (WGS) entry which is preliminary data.</text>
</comment>
<organism evidence="8 9">
    <name type="scientific">Solanum bulbocastanum</name>
    <name type="common">Wild potato</name>
    <dbReference type="NCBI Taxonomy" id="147425"/>
    <lineage>
        <taxon>Eukaryota</taxon>
        <taxon>Viridiplantae</taxon>
        <taxon>Streptophyta</taxon>
        <taxon>Embryophyta</taxon>
        <taxon>Tracheophyta</taxon>
        <taxon>Spermatophyta</taxon>
        <taxon>Magnoliopsida</taxon>
        <taxon>eudicotyledons</taxon>
        <taxon>Gunneridae</taxon>
        <taxon>Pentapetalae</taxon>
        <taxon>asterids</taxon>
        <taxon>lamiids</taxon>
        <taxon>Solanales</taxon>
        <taxon>Solanaceae</taxon>
        <taxon>Solanoideae</taxon>
        <taxon>Solaneae</taxon>
        <taxon>Solanum</taxon>
    </lineage>
</organism>
<evidence type="ECO:0000313" key="9">
    <source>
        <dbReference type="Proteomes" id="UP001371456"/>
    </source>
</evidence>
<dbReference type="Gene3D" id="1.10.287.660">
    <property type="entry name" value="Helix hairpin bin"/>
    <property type="match status" value="1"/>
</dbReference>
<reference evidence="8 9" key="1">
    <citation type="submission" date="2024-02" db="EMBL/GenBank/DDBJ databases">
        <title>de novo genome assembly of Solanum bulbocastanum strain 11H21.</title>
        <authorList>
            <person name="Hosaka A.J."/>
        </authorList>
    </citation>
    <scope>NUCLEOTIDE SEQUENCE [LARGE SCALE GENOMIC DNA]</scope>
    <source>
        <tissue evidence="8">Young leaves</tissue>
    </source>
</reference>
<dbReference type="InterPro" id="IPR037202">
    <property type="entry name" value="ESCRT_assembly_dom"/>
</dbReference>
<evidence type="ECO:0000259" key="7">
    <source>
        <dbReference type="Pfam" id="PF07200"/>
    </source>
</evidence>
<comment type="subcellular location">
    <subcellularLocation>
        <location evidence="1">Endosome</location>
    </subcellularLocation>
</comment>
<sequence length="271" mass="30324">MLNKFWGAQQPQQRPQEGNNESCYPPSVGSSQSPGSSRPGTPSPSSSGNFGVQRPTDRASSVSRVSPAEAAGIITAIKDKSLEELRDLLCHQDGYHNLLLSLEPVKTQNKVRDDLRNETLQLARENLEKEPRIMELRNQCRIIRTTELAAAQEKLHELERRKEELLKFYSPASLLHRLQGGAALLALNLGTGGVVDRTVFPNLGNSDYIKPFLRRPDDAMRKTEEESENLDKQLLEGEIDLAAFVQKYKKLRQSYHKRALTHLAAKTSITG</sequence>
<dbReference type="GO" id="GO:0000813">
    <property type="term" value="C:ESCRT I complex"/>
    <property type="evidence" value="ECO:0007669"/>
    <property type="project" value="UniProtKB-ARBA"/>
</dbReference>
<evidence type="ECO:0000256" key="2">
    <source>
        <dbReference type="ARBA" id="ARBA00007617"/>
    </source>
</evidence>
<protein>
    <recommendedName>
        <fullName evidence="7">VPS37 C-terminal domain-containing protein</fullName>
    </recommendedName>
</protein>
<dbReference type="Pfam" id="PF07200">
    <property type="entry name" value="Mod_r"/>
    <property type="match status" value="2"/>
</dbReference>
<comment type="similarity">
    <text evidence="2">Belongs to the VPS37 family.</text>
</comment>
<keyword evidence="9" id="KW-1185">Reference proteome</keyword>
<dbReference type="PANTHER" id="PTHR13678:SF2">
    <property type="entry name" value="VACUOLAR PROTEIN SORTING-ASSOCIATED PROTEIN 37A"/>
    <property type="match status" value="1"/>
</dbReference>
<feature type="domain" description="VPS37 C-terminal" evidence="7">
    <location>
        <begin position="218"/>
        <end position="260"/>
    </location>
</feature>
<keyword evidence="5" id="KW-0653">Protein transport</keyword>
<evidence type="ECO:0000256" key="1">
    <source>
        <dbReference type="ARBA" id="ARBA00004177"/>
    </source>
</evidence>
<evidence type="ECO:0000313" key="8">
    <source>
        <dbReference type="EMBL" id="KAK6778707.1"/>
    </source>
</evidence>
<keyword evidence="3" id="KW-0813">Transport</keyword>
<dbReference type="EMBL" id="JBANQN010000010">
    <property type="protein sequence ID" value="KAK6778707.1"/>
    <property type="molecule type" value="Genomic_DNA"/>
</dbReference>
<name>A0AAN8Y4B8_SOLBU</name>
<gene>
    <name evidence="8" type="ORF">RDI58_025425</name>
</gene>
<feature type="domain" description="VPS37 C-terminal" evidence="7">
    <location>
        <begin position="78"/>
        <end position="182"/>
    </location>
</feature>
<feature type="compositionally biased region" description="Low complexity" evidence="6">
    <location>
        <begin position="25"/>
        <end position="48"/>
    </location>
</feature>
<evidence type="ECO:0000256" key="4">
    <source>
        <dbReference type="ARBA" id="ARBA00022753"/>
    </source>
</evidence>
<dbReference type="InterPro" id="IPR009851">
    <property type="entry name" value="Mod_r"/>
</dbReference>
<keyword evidence="4" id="KW-0967">Endosome</keyword>
<evidence type="ECO:0000256" key="6">
    <source>
        <dbReference type="SAM" id="MobiDB-lite"/>
    </source>
</evidence>
<evidence type="ECO:0000256" key="3">
    <source>
        <dbReference type="ARBA" id="ARBA00022448"/>
    </source>
</evidence>
<accession>A0AAN8Y4B8</accession>
<feature type="compositionally biased region" description="Polar residues" evidence="6">
    <location>
        <begin position="9"/>
        <end position="22"/>
    </location>
</feature>
<dbReference type="GO" id="GO:0006623">
    <property type="term" value="P:protein targeting to vacuole"/>
    <property type="evidence" value="ECO:0007669"/>
    <property type="project" value="TreeGrafter"/>
</dbReference>
<proteinExistence type="inferred from homology"/>
<evidence type="ECO:0000256" key="5">
    <source>
        <dbReference type="ARBA" id="ARBA00022927"/>
    </source>
</evidence>
<dbReference type="GO" id="GO:0006612">
    <property type="term" value="P:protein targeting to membrane"/>
    <property type="evidence" value="ECO:0007669"/>
    <property type="project" value="TreeGrafter"/>
</dbReference>
<dbReference type="Proteomes" id="UP001371456">
    <property type="component" value="Unassembled WGS sequence"/>
</dbReference>
<dbReference type="PANTHER" id="PTHR13678">
    <property type="entry name" value="VACUOLAR PROTEIN SORTING-ASSOCIATED PROTEIN 37"/>
    <property type="match status" value="1"/>
</dbReference>
<dbReference type="AlphaFoldDB" id="A0AAN8Y4B8"/>
<feature type="region of interest" description="Disordered" evidence="6">
    <location>
        <begin position="1"/>
        <end position="66"/>
    </location>
</feature>